<keyword evidence="4" id="KW-1185">Reference proteome</keyword>
<dbReference type="OrthoDB" id="8138983at2"/>
<protein>
    <submittedName>
        <fullName evidence="3">Uncharacterized protein</fullName>
    </submittedName>
</protein>
<proteinExistence type="predicted"/>
<dbReference type="AlphaFoldDB" id="A0A560LGY9"/>
<feature type="signal peptide" evidence="2">
    <location>
        <begin position="1"/>
        <end position="18"/>
    </location>
</feature>
<feature type="region of interest" description="Disordered" evidence="1">
    <location>
        <begin position="122"/>
        <end position="142"/>
    </location>
</feature>
<feature type="compositionally biased region" description="Pro residues" evidence="1">
    <location>
        <begin position="122"/>
        <end position="134"/>
    </location>
</feature>
<gene>
    <name evidence="3" type="ORF">FBZ93_109298</name>
</gene>
<reference evidence="3 4" key="1">
    <citation type="submission" date="2019-06" db="EMBL/GenBank/DDBJ databases">
        <title>Genomic Encyclopedia of Type Strains, Phase IV (KMG-V): Genome sequencing to study the core and pangenomes of soil and plant-associated prokaryotes.</title>
        <authorList>
            <person name="Whitman W."/>
        </authorList>
    </citation>
    <scope>NUCLEOTIDE SEQUENCE [LARGE SCALE GENOMIC DNA]</scope>
    <source>
        <strain evidence="3 4">BR 10355</strain>
    </source>
</reference>
<evidence type="ECO:0000256" key="2">
    <source>
        <dbReference type="SAM" id="SignalP"/>
    </source>
</evidence>
<keyword evidence="2" id="KW-0732">Signal</keyword>
<feature type="chain" id="PRO_5022220782" evidence="2">
    <location>
        <begin position="19"/>
        <end position="245"/>
    </location>
</feature>
<comment type="caution">
    <text evidence="3">The sequence shown here is derived from an EMBL/GenBank/DDBJ whole genome shotgun (WGS) entry which is preliminary data.</text>
</comment>
<dbReference type="RefSeq" id="WP_146989210.1">
    <property type="nucleotide sequence ID" value="NZ_VITY01000009.1"/>
</dbReference>
<evidence type="ECO:0000313" key="4">
    <source>
        <dbReference type="Proteomes" id="UP000321304"/>
    </source>
</evidence>
<name>A0A560LGY9_9BRAD</name>
<evidence type="ECO:0000256" key="1">
    <source>
        <dbReference type="SAM" id="MobiDB-lite"/>
    </source>
</evidence>
<sequence length="245" mass="25523">MTRAITLAALTCFLLAGAAITAILGRDSLPAAQADVGPVANRASKQDKLAVTTLAAASFEAPQPAEPPASPSPLLLRAQAAIPGATDTVRQAYASAEPADIGLPKLNDPVDAAQPKIAEPAAPAPVAPAAPPKPKAAAKPAPQKTYALLSDAQIAGIKDRLKLSSSQEYYWPAVETALRAVARKIHAKRQGDPAAGTMPIDPDSEEVQQLKSAAMPLLFQLREDQKNEVRSLARLIGLERVASMI</sequence>
<dbReference type="Proteomes" id="UP000321304">
    <property type="component" value="Unassembled WGS sequence"/>
</dbReference>
<accession>A0A560LGY9</accession>
<organism evidence="3 4">
    <name type="scientific">Bradyrhizobium macuxiense</name>
    <dbReference type="NCBI Taxonomy" id="1755647"/>
    <lineage>
        <taxon>Bacteria</taxon>
        <taxon>Pseudomonadati</taxon>
        <taxon>Pseudomonadota</taxon>
        <taxon>Alphaproteobacteria</taxon>
        <taxon>Hyphomicrobiales</taxon>
        <taxon>Nitrobacteraceae</taxon>
        <taxon>Bradyrhizobium</taxon>
    </lineage>
</organism>
<dbReference type="EMBL" id="VITY01000009">
    <property type="protein sequence ID" value="TWB94858.1"/>
    <property type="molecule type" value="Genomic_DNA"/>
</dbReference>
<evidence type="ECO:0000313" key="3">
    <source>
        <dbReference type="EMBL" id="TWB94858.1"/>
    </source>
</evidence>